<comment type="caution">
    <text evidence="1">The sequence shown here is derived from an EMBL/GenBank/DDBJ whole genome shotgun (WGS) entry which is preliminary data.</text>
</comment>
<reference evidence="1" key="2">
    <citation type="submission" date="2020-11" db="EMBL/GenBank/DDBJ databases">
        <authorList>
            <person name="McCartney M.A."/>
            <person name="Auch B."/>
            <person name="Kono T."/>
            <person name="Mallez S."/>
            <person name="Becker A."/>
            <person name="Gohl D.M."/>
            <person name="Silverstein K.A.T."/>
            <person name="Koren S."/>
            <person name="Bechman K.B."/>
            <person name="Herman A."/>
            <person name="Abrahante J.E."/>
            <person name="Garbe J."/>
        </authorList>
    </citation>
    <scope>NUCLEOTIDE SEQUENCE</scope>
    <source>
        <strain evidence="1">Duluth1</strain>
        <tissue evidence="1">Whole animal</tissue>
    </source>
</reference>
<evidence type="ECO:0000313" key="2">
    <source>
        <dbReference type="Proteomes" id="UP000828390"/>
    </source>
</evidence>
<protein>
    <submittedName>
        <fullName evidence="1">Uncharacterized protein</fullName>
    </submittedName>
</protein>
<dbReference type="EMBL" id="JAIWYP010000009">
    <property type="protein sequence ID" value="KAH3778561.1"/>
    <property type="molecule type" value="Genomic_DNA"/>
</dbReference>
<gene>
    <name evidence="1" type="ORF">DPMN_180028</name>
</gene>
<dbReference type="AlphaFoldDB" id="A0A9D4EF40"/>
<organism evidence="1 2">
    <name type="scientific">Dreissena polymorpha</name>
    <name type="common">Zebra mussel</name>
    <name type="synonym">Mytilus polymorpha</name>
    <dbReference type="NCBI Taxonomy" id="45954"/>
    <lineage>
        <taxon>Eukaryota</taxon>
        <taxon>Metazoa</taxon>
        <taxon>Spiralia</taxon>
        <taxon>Lophotrochozoa</taxon>
        <taxon>Mollusca</taxon>
        <taxon>Bivalvia</taxon>
        <taxon>Autobranchia</taxon>
        <taxon>Heteroconchia</taxon>
        <taxon>Euheterodonta</taxon>
        <taxon>Imparidentia</taxon>
        <taxon>Neoheterodontei</taxon>
        <taxon>Myida</taxon>
        <taxon>Dreissenoidea</taxon>
        <taxon>Dreissenidae</taxon>
        <taxon>Dreissena</taxon>
    </lineage>
</organism>
<accession>A0A9D4EF40</accession>
<keyword evidence="2" id="KW-1185">Reference proteome</keyword>
<dbReference type="Proteomes" id="UP000828390">
    <property type="component" value="Unassembled WGS sequence"/>
</dbReference>
<name>A0A9D4EF40_DREPO</name>
<sequence length="50" mass="5589">MIGSCKAERINDWLKFKYSSVARACEYTFGHKTPPFQAGKARNQIAAIAL</sequence>
<evidence type="ECO:0000313" key="1">
    <source>
        <dbReference type="EMBL" id="KAH3778561.1"/>
    </source>
</evidence>
<proteinExistence type="predicted"/>
<reference evidence="1" key="1">
    <citation type="journal article" date="2019" name="bioRxiv">
        <title>The Genome of the Zebra Mussel, Dreissena polymorpha: A Resource for Invasive Species Research.</title>
        <authorList>
            <person name="McCartney M.A."/>
            <person name="Auch B."/>
            <person name="Kono T."/>
            <person name="Mallez S."/>
            <person name="Zhang Y."/>
            <person name="Obille A."/>
            <person name="Becker A."/>
            <person name="Abrahante J.E."/>
            <person name="Garbe J."/>
            <person name="Badalamenti J.P."/>
            <person name="Herman A."/>
            <person name="Mangelson H."/>
            <person name="Liachko I."/>
            <person name="Sullivan S."/>
            <person name="Sone E.D."/>
            <person name="Koren S."/>
            <person name="Silverstein K.A.T."/>
            <person name="Beckman K.B."/>
            <person name="Gohl D.M."/>
        </authorList>
    </citation>
    <scope>NUCLEOTIDE SEQUENCE</scope>
    <source>
        <strain evidence="1">Duluth1</strain>
        <tissue evidence="1">Whole animal</tissue>
    </source>
</reference>